<dbReference type="EMBL" id="BEXD01004259">
    <property type="protein sequence ID" value="GBC08937.1"/>
    <property type="molecule type" value="Genomic_DNA"/>
</dbReference>
<dbReference type="Proteomes" id="UP000615446">
    <property type="component" value="Unassembled WGS sequence"/>
</dbReference>
<dbReference type="AlphaFoldDB" id="A0A2Z6SN89"/>
<evidence type="ECO:0000313" key="2">
    <source>
        <dbReference type="EMBL" id="GBC08937.1"/>
    </source>
</evidence>
<keyword evidence="4" id="KW-1185">Reference proteome</keyword>
<dbReference type="EMBL" id="BLAL01000262">
    <property type="protein sequence ID" value="GES98098.1"/>
    <property type="molecule type" value="Genomic_DNA"/>
</dbReference>
<dbReference type="Proteomes" id="UP000247702">
    <property type="component" value="Unassembled WGS sequence"/>
</dbReference>
<proteinExistence type="predicted"/>
<sequence>MNTNSHIHGSNLQAHNTQPPVTYDNNVNQPNVNHNHNHQQQQHDDASCHNYQHQQYIQQPDTSNYHSYQVPIPSVSSNNNSSDNNHHVSNNIPHYSDQQLTCNNISSPQFQNQHNLLPLLNPLGISIYYSQAPIIIMPTTNSDIQNQLQQVLASLISKINP</sequence>
<feature type="compositionally biased region" description="Low complexity" evidence="1">
    <location>
        <begin position="25"/>
        <end position="40"/>
    </location>
</feature>
<feature type="compositionally biased region" description="Polar residues" evidence="1">
    <location>
        <begin position="1"/>
        <end position="24"/>
    </location>
</feature>
<organism evidence="2 4">
    <name type="scientific">Rhizophagus clarus</name>
    <dbReference type="NCBI Taxonomy" id="94130"/>
    <lineage>
        <taxon>Eukaryota</taxon>
        <taxon>Fungi</taxon>
        <taxon>Fungi incertae sedis</taxon>
        <taxon>Mucoromycota</taxon>
        <taxon>Glomeromycotina</taxon>
        <taxon>Glomeromycetes</taxon>
        <taxon>Glomerales</taxon>
        <taxon>Glomeraceae</taxon>
        <taxon>Rhizophagus</taxon>
    </lineage>
</organism>
<feature type="region of interest" description="Disordered" evidence="1">
    <location>
        <begin position="1"/>
        <end position="49"/>
    </location>
</feature>
<accession>A0A2Z6SN89</accession>
<reference evidence="2 4" key="1">
    <citation type="submission" date="2017-11" db="EMBL/GenBank/DDBJ databases">
        <title>The genome of Rhizophagus clarus HR1 reveals common genetic basis of auxotrophy among arbuscular mycorrhizal fungi.</title>
        <authorList>
            <person name="Kobayashi Y."/>
        </authorList>
    </citation>
    <scope>NUCLEOTIDE SEQUENCE [LARGE SCALE GENOMIC DNA]</scope>
    <source>
        <strain evidence="2 4">HR1</strain>
    </source>
</reference>
<gene>
    <name evidence="3" type="ORF">RCL2_002465800</name>
    <name evidence="2" type="ORF">RclHR1_00850018</name>
</gene>
<evidence type="ECO:0000313" key="4">
    <source>
        <dbReference type="Proteomes" id="UP000247702"/>
    </source>
</evidence>
<evidence type="ECO:0000256" key="1">
    <source>
        <dbReference type="SAM" id="MobiDB-lite"/>
    </source>
</evidence>
<evidence type="ECO:0000313" key="3">
    <source>
        <dbReference type="EMBL" id="GES98098.1"/>
    </source>
</evidence>
<protein>
    <submittedName>
        <fullName evidence="2">Uncharacterized protein</fullName>
    </submittedName>
</protein>
<reference evidence="3" key="2">
    <citation type="submission" date="2019-10" db="EMBL/GenBank/DDBJ databases">
        <title>Conservation and host-specific expression of non-tandemly repeated heterogenous ribosome RNA gene in arbuscular mycorrhizal fungi.</title>
        <authorList>
            <person name="Maeda T."/>
            <person name="Kobayashi Y."/>
            <person name="Nakagawa T."/>
            <person name="Ezawa T."/>
            <person name="Yamaguchi K."/>
            <person name="Bino T."/>
            <person name="Nishimoto Y."/>
            <person name="Shigenobu S."/>
            <person name="Kawaguchi M."/>
        </authorList>
    </citation>
    <scope>NUCLEOTIDE SEQUENCE</scope>
    <source>
        <strain evidence="3">HR1</strain>
    </source>
</reference>
<name>A0A2Z6SN89_9GLOM</name>
<comment type="caution">
    <text evidence="2">The sequence shown here is derived from an EMBL/GenBank/DDBJ whole genome shotgun (WGS) entry which is preliminary data.</text>
</comment>
<feature type="compositionally biased region" description="Low complexity" evidence="1">
    <location>
        <begin position="74"/>
        <end position="91"/>
    </location>
</feature>
<feature type="region of interest" description="Disordered" evidence="1">
    <location>
        <begin position="64"/>
        <end position="95"/>
    </location>
</feature>